<dbReference type="InterPro" id="IPR021514">
    <property type="entry name" value="DUF3176"/>
</dbReference>
<feature type="compositionally biased region" description="Polar residues" evidence="1">
    <location>
        <begin position="11"/>
        <end position="27"/>
    </location>
</feature>
<gene>
    <name evidence="2" type="ORF">CSAL01_12576</name>
</gene>
<feature type="region of interest" description="Disordered" evidence="1">
    <location>
        <begin position="122"/>
        <end position="142"/>
    </location>
</feature>
<feature type="region of interest" description="Disordered" evidence="1">
    <location>
        <begin position="1"/>
        <end position="92"/>
    </location>
</feature>
<dbReference type="EMBL" id="JFFI01001814">
    <property type="protein sequence ID" value="KXH53896.1"/>
    <property type="molecule type" value="Genomic_DNA"/>
</dbReference>
<protein>
    <submittedName>
        <fullName evidence="2">Uncharacterized protein</fullName>
    </submittedName>
</protein>
<name>A0A135U0F7_9PEZI</name>
<dbReference type="PANTHER" id="PTHR35394:SF5">
    <property type="entry name" value="DUF3176 DOMAIN-CONTAINING PROTEIN"/>
    <property type="match status" value="1"/>
</dbReference>
<accession>A0A135U0F7</accession>
<evidence type="ECO:0000256" key="1">
    <source>
        <dbReference type="SAM" id="MobiDB-lite"/>
    </source>
</evidence>
<dbReference type="PANTHER" id="PTHR35394">
    <property type="entry name" value="DUF3176 DOMAIN-CONTAINING PROTEIN"/>
    <property type="match status" value="1"/>
</dbReference>
<organism evidence="2 3">
    <name type="scientific">Colletotrichum salicis</name>
    <dbReference type="NCBI Taxonomy" id="1209931"/>
    <lineage>
        <taxon>Eukaryota</taxon>
        <taxon>Fungi</taxon>
        <taxon>Dikarya</taxon>
        <taxon>Ascomycota</taxon>
        <taxon>Pezizomycotina</taxon>
        <taxon>Sordariomycetes</taxon>
        <taxon>Hypocreomycetidae</taxon>
        <taxon>Glomerellales</taxon>
        <taxon>Glomerellaceae</taxon>
        <taxon>Colletotrichum</taxon>
        <taxon>Colletotrichum acutatum species complex</taxon>
    </lineage>
</organism>
<dbReference type="OrthoDB" id="4836460at2759"/>
<reference evidence="2 3" key="1">
    <citation type="submission" date="2014-02" db="EMBL/GenBank/DDBJ databases">
        <title>The genome sequence of Colletotrichum salicis CBS 607.94.</title>
        <authorList>
            <person name="Baroncelli R."/>
            <person name="Thon M.R."/>
        </authorList>
    </citation>
    <scope>NUCLEOTIDE SEQUENCE [LARGE SCALE GENOMIC DNA]</scope>
    <source>
        <strain evidence="2 3">CBS 607.94</strain>
    </source>
</reference>
<evidence type="ECO:0000313" key="2">
    <source>
        <dbReference type="EMBL" id="KXH53896.1"/>
    </source>
</evidence>
<evidence type="ECO:0000313" key="3">
    <source>
        <dbReference type="Proteomes" id="UP000070121"/>
    </source>
</evidence>
<comment type="caution">
    <text evidence="2">The sequence shown here is derived from an EMBL/GenBank/DDBJ whole genome shotgun (WGS) entry which is preliminary data.</text>
</comment>
<dbReference type="Proteomes" id="UP000070121">
    <property type="component" value="Unassembled WGS sequence"/>
</dbReference>
<keyword evidence="3" id="KW-1185">Reference proteome</keyword>
<feature type="compositionally biased region" description="Polar residues" evidence="1">
    <location>
        <begin position="60"/>
        <end position="88"/>
    </location>
</feature>
<dbReference type="Pfam" id="PF11374">
    <property type="entry name" value="DUF3176"/>
    <property type="match status" value="1"/>
</dbReference>
<dbReference type="STRING" id="1209931.A0A135U0F7"/>
<sequence>MLGENAAVSLPRNQQDSHQQENISSSLDDVVEALQNQPPGPDDSSQDTSALSFCPRESNPHQANILPSPSTMSTDIRPQRTTSPSLSPRDSEIEQDLVDEHMPPTAQEPAIDEALILSQEQPVSSEQPLLGSADSKSESRPSTSLRVHAPFWKLSSSSLASYDNHTLPKWRLKITLNTFLAFFTTLAKGAFMLPVSTTLSQSKFTWFLKPNSLYDFYILDQASRGWLGSMKLLFRVRFKHTVAIGAVLMVVSIISFPNPMAIEGNFLEGTDNNTSLLNTKIASFFLIYNSPLSPNKTHVVSSDTEDDYETVASMRDFEYEAREAMFHICVQTFGTSVRTGRDDAHISGTFSQIDNPRKGFVLETKCSLFLGMFENCTPLNDPGDLVAQITPPDPGTRKFSFSYASMWDIAFGIAPYFQYEQKYGVRPTRRSGPVNTIGPGSEMCYIATSISSALRTTHHQDQSPGVVVIKGTPLKEVSLLQRHYSFVIVITAQSAKFRKRGPKDVYKPADVKESALATLIVLSNDCREVLSDGLQPAGVLQKTSKKNASRAARKRACDCRGPGSTIFSWRQ</sequence>
<dbReference type="AlphaFoldDB" id="A0A135U0F7"/>
<proteinExistence type="predicted"/>